<feature type="region of interest" description="Disordered" evidence="1">
    <location>
        <begin position="1"/>
        <end position="57"/>
    </location>
</feature>
<evidence type="ECO:0000313" key="2">
    <source>
        <dbReference type="EMBL" id="BAD13018.1"/>
    </source>
</evidence>
<reference evidence="2" key="1">
    <citation type="submission" date="2002-04" db="EMBL/GenBank/DDBJ databases">
        <title>Oryza sativa nipponbare(GA3) genomic DNA, chromosome 2, PAC clone:P0654B04.</title>
        <authorList>
            <person name="Sasaki T."/>
            <person name="Matsumoto T."/>
            <person name="Yamamoto K."/>
        </authorList>
    </citation>
    <scope>NUCLEOTIDE SEQUENCE</scope>
</reference>
<protein>
    <submittedName>
        <fullName evidence="3">Uncharacterized protein</fullName>
    </submittedName>
</protein>
<reference evidence="3" key="2">
    <citation type="submission" date="2002-04" db="EMBL/GenBank/DDBJ databases">
        <title>Oryza sativa nipponbare(GA3) genomic DNA, chromosome 2, PAC clone:P0685G12.</title>
        <authorList>
            <person name="Sasaki T."/>
            <person name="Matsumoto T."/>
            <person name="Katayose Y."/>
        </authorList>
    </citation>
    <scope>NUCLEOTIDE SEQUENCE</scope>
</reference>
<reference evidence="4" key="4">
    <citation type="journal article" date="2008" name="Nucleic Acids Res.">
        <title>The rice annotation project database (RAP-DB): 2008 update.</title>
        <authorList>
            <consortium name="The rice annotation project (RAP)"/>
        </authorList>
    </citation>
    <scope>GENOME REANNOTATION</scope>
    <source>
        <strain evidence="4">cv. Nipponbare</strain>
    </source>
</reference>
<accession>Q6Z5M8</accession>
<sequence>MKRSESEGRYGRGRDLAQPAGYARGPPWHHCAARRQPARSSGELYAGLSNASTSIAT</sequence>
<proteinExistence type="predicted"/>
<gene>
    <name evidence="2" type="ORF">P0654B04.33</name>
    <name evidence="3" type="ORF">P0685G12.2</name>
</gene>
<dbReference type="EMBL" id="AP005052">
    <property type="protein sequence ID" value="BAD13018.1"/>
    <property type="molecule type" value="Genomic_DNA"/>
</dbReference>
<dbReference type="EMBL" id="AP005113">
    <property type="protein sequence ID" value="BAD13021.1"/>
    <property type="molecule type" value="Genomic_DNA"/>
</dbReference>
<feature type="compositionally biased region" description="Basic and acidic residues" evidence="1">
    <location>
        <begin position="1"/>
        <end position="15"/>
    </location>
</feature>
<evidence type="ECO:0000313" key="3">
    <source>
        <dbReference type="EMBL" id="BAD13021.1"/>
    </source>
</evidence>
<evidence type="ECO:0000256" key="1">
    <source>
        <dbReference type="SAM" id="MobiDB-lite"/>
    </source>
</evidence>
<evidence type="ECO:0000313" key="4">
    <source>
        <dbReference type="Proteomes" id="UP000000763"/>
    </source>
</evidence>
<organism evidence="3 4">
    <name type="scientific">Oryza sativa subsp. japonica</name>
    <name type="common">Rice</name>
    <dbReference type="NCBI Taxonomy" id="39947"/>
    <lineage>
        <taxon>Eukaryota</taxon>
        <taxon>Viridiplantae</taxon>
        <taxon>Streptophyta</taxon>
        <taxon>Embryophyta</taxon>
        <taxon>Tracheophyta</taxon>
        <taxon>Spermatophyta</taxon>
        <taxon>Magnoliopsida</taxon>
        <taxon>Liliopsida</taxon>
        <taxon>Poales</taxon>
        <taxon>Poaceae</taxon>
        <taxon>BOP clade</taxon>
        <taxon>Oryzoideae</taxon>
        <taxon>Oryzeae</taxon>
        <taxon>Oryzinae</taxon>
        <taxon>Oryza</taxon>
        <taxon>Oryza sativa</taxon>
    </lineage>
</organism>
<dbReference type="AlphaFoldDB" id="Q6Z5M8"/>
<name>Q6Z5M8_ORYSJ</name>
<reference evidence="4" key="3">
    <citation type="journal article" date="2005" name="Nature">
        <title>The map-based sequence of the rice genome.</title>
        <authorList>
            <consortium name="International rice genome sequencing project (IRGSP)"/>
            <person name="Matsumoto T."/>
            <person name="Wu J."/>
            <person name="Kanamori H."/>
            <person name="Katayose Y."/>
            <person name="Fujisawa M."/>
            <person name="Namiki N."/>
            <person name="Mizuno H."/>
            <person name="Yamamoto K."/>
            <person name="Antonio B.A."/>
            <person name="Baba T."/>
            <person name="Sakata K."/>
            <person name="Nagamura Y."/>
            <person name="Aoki H."/>
            <person name="Arikawa K."/>
            <person name="Arita K."/>
            <person name="Bito T."/>
            <person name="Chiden Y."/>
            <person name="Fujitsuka N."/>
            <person name="Fukunaka R."/>
            <person name="Hamada M."/>
            <person name="Harada C."/>
            <person name="Hayashi A."/>
            <person name="Hijishita S."/>
            <person name="Honda M."/>
            <person name="Hosokawa S."/>
            <person name="Ichikawa Y."/>
            <person name="Idonuma A."/>
            <person name="Iijima M."/>
            <person name="Ikeda M."/>
            <person name="Ikeno M."/>
            <person name="Ito K."/>
            <person name="Ito S."/>
            <person name="Ito T."/>
            <person name="Ito Y."/>
            <person name="Ito Y."/>
            <person name="Iwabuchi A."/>
            <person name="Kamiya K."/>
            <person name="Karasawa W."/>
            <person name="Kurita K."/>
            <person name="Katagiri S."/>
            <person name="Kikuta A."/>
            <person name="Kobayashi H."/>
            <person name="Kobayashi N."/>
            <person name="Machita K."/>
            <person name="Maehara T."/>
            <person name="Masukawa M."/>
            <person name="Mizubayashi T."/>
            <person name="Mukai Y."/>
            <person name="Nagasaki H."/>
            <person name="Nagata Y."/>
            <person name="Naito S."/>
            <person name="Nakashima M."/>
            <person name="Nakama Y."/>
            <person name="Nakamichi Y."/>
            <person name="Nakamura M."/>
            <person name="Meguro A."/>
            <person name="Negishi M."/>
            <person name="Ohta I."/>
            <person name="Ohta T."/>
            <person name="Okamoto M."/>
            <person name="Ono N."/>
            <person name="Saji S."/>
            <person name="Sakaguchi M."/>
            <person name="Sakai K."/>
            <person name="Shibata M."/>
            <person name="Shimokawa T."/>
            <person name="Song J."/>
            <person name="Takazaki Y."/>
            <person name="Terasawa K."/>
            <person name="Tsugane M."/>
            <person name="Tsuji K."/>
            <person name="Ueda S."/>
            <person name="Waki K."/>
            <person name="Yamagata H."/>
            <person name="Yamamoto M."/>
            <person name="Yamamoto S."/>
            <person name="Yamane H."/>
            <person name="Yoshiki S."/>
            <person name="Yoshihara R."/>
            <person name="Yukawa K."/>
            <person name="Zhong H."/>
            <person name="Yano M."/>
            <person name="Yuan Q."/>
            <person name="Ouyang S."/>
            <person name="Liu J."/>
            <person name="Jones K.M."/>
            <person name="Gansberger K."/>
            <person name="Moffat K."/>
            <person name="Hill J."/>
            <person name="Bera J."/>
            <person name="Fadrosh D."/>
            <person name="Jin S."/>
            <person name="Johri S."/>
            <person name="Kim M."/>
            <person name="Overton L."/>
            <person name="Reardon M."/>
            <person name="Tsitrin T."/>
            <person name="Vuong H."/>
            <person name="Weaver B."/>
            <person name="Ciecko A."/>
            <person name="Tallon L."/>
            <person name="Jackson J."/>
            <person name="Pai G."/>
            <person name="Aken S.V."/>
            <person name="Utterback T."/>
            <person name="Reidmuller S."/>
            <person name="Feldblyum T."/>
            <person name="Hsiao J."/>
            <person name="Zismann V."/>
            <person name="Iobst S."/>
            <person name="de Vazeille A.R."/>
            <person name="Buell C.R."/>
            <person name="Ying K."/>
            <person name="Li Y."/>
            <person name="Lu T."/>
            <person name="Huang Y."/>
            <person name="Zhao Q."/>
            <person name="Feng Q."/>
            <person name="Zhang L."/>
            <person name="Zhu J."/>
            <person name="Weng Q."/>
            <person name="Mu J."/>
            <person name="Lu Y."/>
            <person name="Fan D."/>
            <person name="Liu Y."/>
            <person name="Guan J."/>
            <person name="Zhang Y."/>
            <person name="Yu S."/>
            <person name="Liu X."/>
            <person name="Zhang Y."/>
            <person name="Hong G."/>
            <person name="Han B."/>
            <person name="Choisne N."/>
            <person name="Demange N."/>
            <person name="Orjeda G."/>
            <person name="Samain S."/>
            <person name="Cattolico L."/>
            <person name="Pelletier E."/>
            <person name="Couloux A."/>
            <person name="Segurens B."/>
            <person name="Wincker P."/>
            <person name="D'Hont A."/>
            <person name="Scarpelli C."/>
            <person name="Weissenbach J."/>
            <person name="Salanoubat M."/>
            <person name="Quetier F."/>
            <person name="Yu Y."/>
            <person name="Kim H.R."/>
            <person name="Rambo T."/>
            <person name="Currie J."/>
            <person name="Collura K."/>
            <person name="Luo M."/>
            <person name="Yang T."/>
            <person name="Ammiraju J.S.S."/>
            <person name="Engler F."/>
            <person name="Soderlund C."/>
            <person name="Wing R.A."/>
            <person name="Palmer L.E."/>
            <person name="de la Bastide M."/>
            <person name="Spiegel L."/>
            <person name="Nascimento L."/>
            <person name="Zutavern T."/>
            <person name="O'Shaughnessy A."/>
            <person name="Dike S."/>
            <person name="Dedhia N."/>
            <person name="Preston R."/>
            <person name="Balija V."/>
            <person name="McCombie W.R."/>
            <person name="Chow T."/>
            <person name="Chen H."/>
            <person name="Chung M."/>
            <person name="Chen C."/>
            <person name="Shaw J."/>
            <person name="Wu H."/>
            <person name="Hsiao K."/>
            <person name="Chao Y."/>
            <person name="Chu M."/>
            <person name="Cheng C."/>
            <person name="Hour A."/>
            <person name="Lee P."/>
            <person name="Lin S."/>
            <person name="Lin Y."/>
            <person name="Liou J."/>
            <person name="Liu S."/>
            <person name="Hsing Y."/>
            <person name="Raghuvanshi S."/>
            <person name="Mohanty A."/>
            <person name="Bharti A.K."/>
            <person name="Gaur A."/>
            <person name="Gupta V."/>
            <person name="Kumar D."/>
            <person name="Ravi V."/>
            <person name="Vij S."/>
            <person name="Kapur A."/>
            <person name="Khurana P."/>
            <person name="Khurana P."/>
            <person name="Khurana J.P."/>
            <person name="Tyagi A.K."/>
            <person name="Gaikwad K."/>
            <person name="Singh A."/>
            <person name="Dalal V."/>
            <person name="Srivastava S."/>
            <person name="Dixit A."/>
            <person name="Pal A.K."/>
            <person name="Ghazi I.A."/>
            <person name="Yadav M."/>
            <person name="Pandit A."/>
            <person name="Bhargava A."/>
            <person name="Sureshbabu K."/>
            <person name="Batra K."/>
            <person name="Sharma T.R."/>
            <person name="Mohapatra T."/>
            <person name="Singh N.K."/>
            <person name="Messing J."/>
            <person name="Nelson A.B."/>
            <person name="Fuks G."/>
            <person name="Kavchok S."/>
            <person name="Keizer G."/>
            <person name="Linton E."/>
            <person name="Llaca V."/>
            <person name="Song R."/>
            <person name="Tanyolac B."/>
            <person name="Young S."/>
            <person name="Ho-Il K."/>
            <person name="Hahn J.H."/>
            <person name="Sangsakoo G."/>
            <person name="Vanavichit A."/>
            <person name="de Mattos Luiz.A.T."/>
            <person name="Zimmer P.D."/>
            <person name="Malone G."/>
            <person name="Dellagostin O."/>
            <person name="de Oliveira A.C."/>
            <person name="Bevan M."/>
            <person name="Bancroft I."/>
            <person name="Minx P."/>
            <person name="Cordum H."/>
            <person name="Wilson R."/>
            <person name="Cheng Z."/>
            <person name="Jin W."/>
            <person name="Jiang J."/>
            <person name="Leong S.A."/>
            <person name="Iwama H."/>
            <person name="Gojobori T."/>
            <person name="Itoh T."/>
            <person name="Niimura Y."/>
            <person name="Fujii Y."/>
            <person name="Habara T."/>
            <person name="Sakai H."/>
            <person name="Sato Y."/>
            <person name="Wilson G."/>
            <person name="Kumar K."/>
            <person name="McCouch S."/>
            <person name="Juretic N."/>
            <person name="Hoen D."/>
            <person name="Wright S."/>
            <person name="Bruskiewich R."/>
            <person name="Bureau T."/>
            <person name="Miyao A."/>
            <person name="Hirochika H."/>
            <person name="Nishikawa T."/>
            <person name="Kadowaki K."/>
            <person name="Sugiura M."/>
            <person name="Burr B."/>
            <person name="Sasaki T."/>
        </authorList>
    </citation>
    <scope>NUCLEOTIDE SEQUENCE [LARGE SCALE GENOMIC DNA]</scope>
    <source>
        <strain evidence="4">cv. Nipponbare</strain>
    </source>
</reference>
<dbReference type="Proteomes" id="UP000000763">
    <property type="component" value="Chromosome 2"/>
</dbReference>